<sequence length="110" mass="11413">YGIRVGTGNTPVAIDDYAVETPIAEGTGAGEMNHQVCTIATSVVAAPSCSFLVSRAMVNNSPAEVTVREAAIYMRMGAYYGCGARDVFGAPQAVPIAGTITVNWTLQVTV</sequence>
<reference evidence="1" key="1">
    <citation type="journal article" date="2014" name="Front. Microbiol.">
        <title>High frequency of phylogenetically diverse reductive dehalogenase-homologous genes in deep subseafloor sedimentary metagenomes.</title>
        <authorList>
            <person name="Kawai M."/>
            <person name="Futagami T."/>
            <person name="Toyoda A."/>
            <person name="Takaki Y."/>
            <person name="Nishi S."/>
            <person name="Hori S."/>
            <person name="Arai W."/>
            <person name="Tsubouchi T."/>
            <person name="Morono Y."/>
            <person name="Uchiyama I."/>
            <person name="Ito T."/>
            <person name="Fujiyama A."/>
            <person name="Inagaki F."/>
            <person name="Takami H."/>
        </authorList>
    </citation>
    <scope>NUCLEOTIDE SEQUENCE</scope>
    <source>
        <strain evidence="1">Expedition CK06-06</strain>
    </source>
</reference>
<dbReference type="AlphaFoldDB" id="X1RA24"/>
<proteinExistence type="predicted"/>
<protein>
    <submittedName>
        <fullName evidence="1">Uncharacterized protein</fullName>
    </submittedName>
</protein>
<accession>X1RA24</accession>
<name>X1RA24_9ZZZZ</name>
<gene>
    <name evidence="1" type="ORF">S12H4_24377</name>
</gene>
<dbReference type="EMBL" id="BARW01013213">
    <property type="protein sequence ID" value="GAI77413.1"/>
    <property type="molecule type" value="Genomic_DNA"/>
</dbReference>
<comment type="caution">
    <text evidence="1">The sequence shown here is derived from an EMBL/GenBank/DDBJ whole genome shotgun (WGS) entry which is preliminary data.</text>
</comment>
<organism evidence="1">
    <name type="scientific">marine sediment metagenome</name>
    <dbReference type="NCBI Taxonomy" id="412755"/>
    <lineage>
        <taxon>unclassified sequences</taxon>
        <taxon>metagenomes</taxon>
        <taxon>ecological metagenomes</taxon>
    </lineage>
</organism>
<evidence type="ECO:0000313" key="1">
    <source>
        <dbReference type="EMBL" id="GAI77413.1"/>
    </source>
</evidence>
<feature type="non-terminal residue" evidence="1">
    <location>
        <position position="1"/>
    </location>
</feature>